<reference evidence="4 5" key="1">
    <citation type="submission" date="2020-10" db="EMBL/GenBank/DDBJ databases">
        <title>The Coptis chinensis genome and diversification of protoberbering-type alkaloids.</title>
        <authorList>
            <person name="Wang B."/>
            <person name="Shu S."/>
            <person name="Song C."/>
            <person name="Liu Y."/>
        </authorList>
    </citation>
    <scope>NUCLEOTIDE SEQUENCE [LARGE SCALE GENOMIC DNA]</scope>
    <source>
        <strain evidence="4">HL-2020</strain>
        <tissue evidence="4">Leaf</tissue>
    </source>
</reference>
<comment type="caution">
    <text evidence="4">The sequence shown here is derived from an EMBL/GenBank/DDBJ whole genome shotgun (WGS) entry which is preliminary data.</text>
</comment>
<keyword evidence="2" id="KW-0472">Membrane</keyword>
<dbReference type="Gene3D" id="2.70.130.10">
    <property type="entry name" value="Mannose-6-phosphate receptor binding domain"/>
    <property type="match status" value="1"/>
</dbReference>
<evidence type="ECO:0000256" key="2">
    <source>
        <dbReference type="SAM" id="Phobius"/>
    </source>
</evidence>
<dbReference type="PANTHER" id="PTHR15414">
    <property type="entry name" value="OS-9-RELATED"/>
    <property type="match status" value="1"/>
</dbReference>
<dbReference type="InterPro" id="IPR012913">
    <property type="entry name" value="OS9-like_dom"/>
</dbReference>
<dbReference type="Proteomes" id="UP000631114">
    <property type="component" value="Unassembled WGS sequence"/>
</dbReference>
<dbReference type="GO" id="GO:0030970">
    <property type="term" value="P:retrograde protein transport, ER to cytosol"/>
    <property type="evidence" value="ECO:0007669"/>
    <property type="project" value="TreeGrafter"/>
</dbReference>
<organism evidence="4 5">
    <name type="scientific">Coptis chinensis</name>
    <dbReference type="NCBI Taxonomy" id="261450"/>
    <lineage>
        <taxon>Eukaryota</taxon>
        <taxon>Viridiplantae</taxon>
        <taxon>Streptophyta</taxon>
        <taxon>Embryophyta</taxon>
        <taxon>Tracheophyta</taxon>
        <taxon>Spermatophyta</taxon>
        <taxon>Magnoliopsida</taxon>
        <taxon>Ranunculales</taxon>
        <taxon>Ranunculaceae</taxon>
        <taxon>Coptidoideae</taxon>
        <taxon>Coptis</taxon>
    </lineage>
</organism>
<evidence type="ECO:0000256" key="1">
    <source>
        <dbReference type="SAM" id="MobiDB-lite"/>
    </source>
</evidence>
<keyword evidence="2" id="KW-0812">Transmembrane</keyword>
<evidence type="ECO:0000313" key="5">
    <source>
        <dbReference type="Proteomes" id="UP000631114"/>
    </source>
</evidence>
<dbReference type="PANTHER" id="PTHR15414:SF0">
    <property type="entry name" value="ENDOPLASMIC RETICULUM LECTIN 1"/>
    <property type="match status" value="1"/>
</dbReference>
<feature type="region of interest" description="Disordered" evidence="1">
    <location>
        <begin position="1"/>
        <end position="27"/>
    </location>
</feature>
<dbReference type="OrthoDB" id="448954at2759"/>
<dbReference type="GO" id="GO:0030968">
    <property type="term" value="P:endoplasmic reticulum unfolded protein response"/>
    <property type="evidence" value="ECO:0007669"/>
    <property type="project" value="InterPro"/>
</dbReference>
<accession>A0A835HV44</accession>
<keyword evidence="2" id="KW-1133">Transmembrane helix</keyword>
<keyword evidence="5" id="KW-1185">Reference proteome</keyword>
<gene>
    <name evidence="4" type="ORF">IFM89_036882</name>
</gene>
<proteinExistence type="predicted"/>
<feature type="domain" description="Protein OS9-like" evidence="3">
    <location>
        <begin position="265"/>
        <end position="291"/>
    </location>
</feature>
<evidence type="ECO:0000259" key="3">
    <source>
        <dbReference type="Pfam" id="PF07915"/>
    </source>
</evidence>
<dbReference type="Pfam" id="PF07915">
    <property type="entry name" value="PRKCSH"/>
    <property type="match status" value="1"/>
</dbReference>
<evidence type="ECO:0000313" key="4">
    <source>
        <dbReference type="EMBL" id="KAF9607520.1"/>
    </source>
</evidence>
<dbReference type="EMBL" id="JADFTS010000005">
    <property type="protein sequence ID" value="KAF9607520.1"/>
    <property type="molecule type" value="Genomic_DNA"/>
</dbReference>
<sequence>MTNMMDIEFDSHGQPVGENSGKLASKSGDLVRTHAPITFRDWRKAKELVGNDLWDLIKYKAKLRKTYLDTCDTKEMRLNNVLDGIRREDWADFVAYEATAKAMNIRETNAKNRQALDVYHTSRRHGSARVAHMMVLLLLPSGGEMKSARRNVLLIVIFISLLASVLSNQIFSIHAGGGGFGRSSHEPKYKIEFHEPHSPFHPDDDQESMVMSYKNKQKFSCFLPKKDKTKTSKFVTQQNTSSLIVETQRKVTLKTSDELLEVFKDKCFYRQEGWWSYEFCYQKNFRQLHLEGDKVDF</sequence>
<protein>
    <recommendedName>
        <fullName evidence="3">Protein OS9-like domain-containing protein</fullName>
    </recommendedName>
</protein>
<dbReference type="InterPro" id="IPR045149">
    <property type="entry name" value="OS-9-like"/>
</dbReference>
<name>A0A835HV44_9MAGN</name>
<feature type="transmembrane region" description="Helical" evidence="2">
    <location>
        <begin position="152"/>
        <end position="171"/>
    </location>
</feature>
<dbReference type="AlphaFoldDB" id="A0A835HV44"/>
<dbReference type="GO" id="GO:0005788">
    <property type="term" value="C:endoplasmic reticulum lumen"/>
    <property type="evidence" value="ECO:0007669"/>
    <property type="project" value="TreeGrafter"/>
</dbReference>
<dbReference type="InterPro" id="IPR009011">
    <property type="entry name" value="Man6P_isomerase_rcpt-bd_dom_sf"/>
</dbReference>